<comment type="caution">
    <text evidence="7">The sequence shown here is derived from an EMBL/GenBank/DDBJ whole genome shotgun (WGS) entry which is preliminary data.</text>
</comment>
<dbReference type="PANTHER" id="PTHR30055">
    <property type="entry name" value="HTH-TYPE TRANSCRIPTIONAL REGULATOR RUTR"/>
    <property type="match status" value="1"/>
</dbReference>
<feature type="DNA-binding region" description="H-T-H motif" evidence="4">
    <location>
        <begin position="50"/>
        <end position="69"/>
    </location>
</feature>
<dbReference type="EMBL" id="JASSVS010000026">
    <property type="protein sequence ID" value="MDL0433940.1"/>
    <property type="molecule type" value="Genomic_DNA"/>
</dbReference>
<dbReference type="InterPro" id="IPR001647">
    <property type="entry name" value="HTH_TetR"/>
</dbReference>
<evidence type="ECO:0000313" key="7">
    <source>
        <dbReference type="EMBL" id="MDL0433940.1"/>
    </source>
</evidence>
<gene>
    <name evidence="7" type="ORF">QPM17_22630</name>
</gene>
<dbReference type="Pfam" id="PF16859">
    <property type="entry name" value="TetR_C_11"/>
    <property type="match status" value="1"/>
</dbReference>
<dbReference type="SUPFAM" id="SSF48498">
    <property type="entry name" value="Tetracyclin repressor-like, C-terminal domain"/>
    <property type="match status" value="1"/>
</dbReference>
<dbReference type="InterPro" id="IPR009057">
    <property type="entry name" value="Homeodomain-like_sf"/>
</dbReference>
<keyword evidence="1" id="KW-0805">Transcription regulation</keyword>
<keyword evidence="2 4" id="KW-0238">DNA-binding</keyword>
<evidence type="ECO:0000256" key="1">
    <source>
        <dbReference type="ARBA" id="ARBA00023015"/>
    </source>
</evidence>
<accession>A0ABT7IID1</accession>
<dbReference type="PANTHER" id="PTHR30055:SF223">
    <property type="entry name" value="HTH-TYPE TRANSCRIPTIONAL REGULATOR UIDR"/>
    <property type="match status" value="1"/>
</dbReference>
<protein>
    <submittedName>
        <fullName evidence="7">TetR/AcrR family transcriptional regulator</fullName>
    </submittedName>
</protein>
<sequence length="220" mass="24878">MPTEERPTLPTPSTPSGARKRQRLPPEVRMEQILRAALTEFSAHGFASARMEDIAQRANLSKGGLYAHFRSKEAIFEALLRKTLMPTSPHRKWPPCPGDSPREAIHAFVAHLYDRLSDPDVLATLKLLIAEGHRVPRLVSHWREMFVDPFLAEQKAKLEAAAERGELRHGALVDEPSLLISPVLHAAVWRIVFADDLRPETFETMRGAHFHMLHELLEPS</sequence>
<feature type="domain" description="HTH tetR-type" evidence="6">
    <location>
        <begin position="27"/>
        <end position="87"/>
    </location>
</feature>
<proteinExistence type="predicted"/>
<reference evidence="7 8" key="1">
    <citation type="submission" date="2023-06" db="EMBL/GenBank/DDBJ databases">
        <title>Marinobacter azerbaijanicus a moderately halophilic, isolated from Urmia Lake in Azerbaijan region of Iran.</title>
        <authorList>
            <person name="Sanchez-Porro C."/>
            <person name="Aghdam E.M."/>
            <person name="Saheb S.M."/>
            <person name="Tarhriz V."/>
            <person name="Kazemi E."/>
            <person name="Ammozegar M.A."/>
            <person name="Ventosa A."/>
            <person name="Hejazi M.S."/>
        </authorList>
    </citation>
    <scope>NUCLEOTIDE SEQUENCE [LARGE SCALE GENOMIC DNA]</scope>
    <source>
        <strain evidence="7 8">TBZ242</strain>
    </source>
</reference>
<evidence type="ECO:0000256" key="2">
    <source>
        <dbReference type="ARBA" id="ARBA00023125"/>
    </source>
</evidence>
<evidence type="ECO:0000256" key="5">
    <source>
        <dbReference type="SAM" id="MobiDB-lite"/>
    </source>
</evidence>
<keyword evidence="3" id="KW-0804">Transcription</keyword>
<dbReference type="Proteomes" id="UP001227964">
    <property type="component" value="Unassembled WGS sequence"/>
</dbReference>
<keyword evidence="8" id="KW-1185">Reference proteome</keyword>
<feature type="region of interest" description="Disordered" evidence="5">
    <location>
        <begin position="1"/>
        <end position="25"/>
    </location>
</feature>
<name>A0ABT7IID1_9GAMM</name>
<dbReference type="PRINTS" id="PR00455">
    <property type="entry name" value="HTHTETR"/>
</dbReference>
<organism evidence="7 8">
    <name type="scientific">Marinobacter azerbaijanicus</name>
    <dbReference type="NCBI Taxonomy" id="3050455"/>
    <lineage>
        <taxon>Bacteria</taxon>
        <taxon>Pseudomonadati</taxon>
        <taxon>Pseudomonadota</taxon>
        <taxon>Gammaproteobacteria</taxon>
        <taxon>Pseudomonadales</taxon>
        <taxon>Marinobacteraceae</taxon>
        <taxon>Marinobacter</taxon>
    </lineage>
</organism>
<evidence type="ECO:0000259" key="6">
    <source>
        <dbReference type="PROSITE" id="PS50977"/>
    </source>
</evidence>
<dbReference type="InterPro" id="IPR011075">
    <property type="entry name" value="TetR_C"/>
</dbReference>
<evidence type="ECO:0000256" key="4">
    <source>
        <dbReference type="PROSITE-ProRule" id="PRU00335"/>
    </source>
</evidence>
<evidence type="ECO:0000313" key="8">
    <source>
        <dbReference type="Proteomes" id="UP001227964"/>
    </source>
</evidence>
<evidence type="ECO:0000256" key="3">
    <source>
        <dbReference type="ARBA" id="ARBA00023163"/>
    </source>
</evidence>
<dbReference type="Gene3D" id="1.10.357.10">
    <property type="entry name" value="Tetracycline Repressor, domain 2"/>
    <property type="match status" value="1"/>
</dbReference>
<dbReference type="PROSITE" id="PS50977">
    <property type="entry name" value="HTH_TETR_2"/>
    <property type="match status" value="1"/>
</dbReference>
<dbReference type="Pfam" id="PF00440">
    <property type="entry name" value="TetR_N"/>
    <property type="match status" value="1"/>
</dbReference>
<dbReference type="InterPro" id="IPR036271">
    <property type="entry name" value="Tet_transcr_reg_TetR-rel_C_sf"/>
</dbReference>
<dbReference type="SUPFAM" id="SSF46689">
    <property type="entry name" value="Homeodomain-like"/>
    <property type="match status" value="1"/>
</dbReference>
<dbReference type="InterPro" id="IPR050109">
    <property type="entry name" value="HTH-type_TetR-like_transc_reg"/>
</dbReference>